<protein>
    <submittedName>
        <fullName evidence="2">Uncharacterized protein</fullName>
    </submittedName>
</protein>
<dbReference type="Pfam" id="PF19075">
    <property type="entry name" value="DUF5771"/>
    <property type="match status" value="1"/>
</dbReference>
<feature type="region of interest" description="Disordered" evidence="1">
    <location>
        <begin position="79"/>
        <end position="102"/>
    </location>
</feature>
<dbReference type="EMBL" id="MN739775">
    <property type="protein sequence ID" value="QHT25837.1"/>
    <property type="molecule type" value="Genomic_DNA"/>
</dbReference>
<proteinExistence type="predicted"/>
<dbReference type="InterPro" id="IPR043905">
    <property type="entry name" value="DUF5771"/>
</dbReference>
<name>A0A6C0E9I4_9ZZZZ</name>
<organism evidence="2">
    <name type="scientific">viral metagenome</name>
    <dbReference type="NCBI Taxonomy" id="1070528"/>
    <lineage>
        <taxon>unclassified sequences</taxon>
        <taxon>metagenomes</taxon>
        <taxon>organismal metagenomes</taxon>
    </lineage>
</organism>
<evidence type="ECO:0000313" key="2">
    <source>
        <dbReference type="EMBL" id="QHT25837.1"/>
    </source>
</evidence>
<evidence type="ECO:0000256" key="1">
    <source>
        <dbReference type="SAM" id="MobiDB-lite"/>
    </source>
</evidence>
<sequence length="102" mass="11825">MVKKYLPKPSDDNHLSDFGYHVDKKMMSRHTSLKKASKKIGTLTTMKRLNLIRNLTKKGSKNKEILSKDVDFMKKVYAREKERQKKSKAGAKKATKKKNSKK</sequence>
<feature type="compositionally biased region" description="Basic residues" evidence="1">
    <location>
        <begin position="84"/>
        <end position="102"/>
    </location>
</feature>
<accession>A0A6C0E9I4</accession>
<dbReference type="AlphaFoldDB" id="A0A6C0E9I4"/>
<reference evidence="2" key="1">
    <citation type="journal article" date="2020" name="Nature">
        <title>Giant virus diversity and host interactions through global metagenomics.</title>
        <authorList>
            <person name="Schulz F."/>
            <person name="Roux S."/>
            <person name="Paez-Espino D."/>
            <person name="Jungbluth S."/>
            <person name="Walsh D.A."/>
            <person name="Denef V.J."/>
            <person name="McMahon K.D."/>
            <person name="Konstantinidis K.T."/>
            <person name="Eloe-Fadrosh E.A."/>
            <person name="Kyrpides N.C."/>
            <person name="Woyke T."/>
        </authorList>
    </citation>
    <scope>NUCLEOTIDE SEQUENCE</scope>
    <source>
        <strain evidence="2">GVMAG-M-3300023179-27</strain>
    </source>
</reference>